<organism evidence="1 2">
    <name type="scientific">Mycolicibacterium rhodesiae (strain NBB3)</name>
    <name type="common">Mycobacterium rhodesiae</name>
    <dbReference type="NCBI Taxonomy" id="710685"/>
    <lineage>
        <taxon>Bacteria</taxon>
        <taxon>Bacillati</taxon>
        <taxon>Actinomycetota</taxon>
        <taxon>Actinomycetes</taxon>
        <taxon>Mycobacteriales</taxon>
        <taxon>Mycobacteriaceae</taxon>
        <taxon>Mycolicibacterium</taxon>
    </lineage>
</organism>
<evidence type="ECO:0000313" key="2">
    <source>
        <dbReference type="Proteomes" id="UP000005442"/>
    </source>
</evidence>
<dbReference type="HOGENOM" id="CLU_2753573_0_0_11"/>
<keyword evidence="2" id="KW-1185">Reference proteome</keyword>
<reference evidence="1 2" key="1">
    <citation type="submission" date="2011-12" db="EMBL/GenBank/DDBJ databases">
        <title>Complete sequence of Mycobacterium rhodesiae NBB3.</title>
        <authorList>
            <consortium name="US DOE Joint Genome Institute"/>
            <person name="Lucas S."/>
            <person name="Han J."/>
            <person name="Lapidus A."/>
            <person name="Cheng J.-F."/>
            <person name="Goodwin L."/>
            <person name="Pitluck S."/>
            <person name="Peters L."/>
            <person name="Mikhailova N."/>
            <person name="Gu W."/>
            <person name="Detter J.C."/>
            <person name="Han C."/>
            <person name="Tapia R."/>
            <person name="Land M."/>
            <person name="Hauser L."/>
            <person name="Kyrpides N."/>
            <person name="Ivanova N."/>
            <person name="Pagani I."/>
            <person name="Mattes T."/>
            <person name="Holmes A."/>
            <person name="Rutledge P."/>
            <person name="Paulsen I."/>
            <person name="Coleman N."/>
            <person name="Woyke T."/>
        </authorList>
    </citation>
    <scope>NUCLEOTIDE SEQUENCE [LARGE SCALE GENOMIC DNA]</scope>
    <source>
        <strain evidence="1 2">NBB3</strain>
    </source>
</reference>
<evidence type="ECO:0000313" key="1">
    <source>
        <dbReference type="EMBL" id="AEV73318.1"/>
    </source>
</evidence>
<protein>
    <submittedName>
        <fullName evidence="1">Uncharacterized protein</fullName>
    </submittedName>
</protein>
<dbReference type="AlphaFoldDB" id="G8RH14"/>
<dbReference type="KEGG" id="mrh:MycrhN_2737"/>
<dbReference type="PATRIC" id="fig|710685.3.peg.2725"/>
<gene>
    <name evidence="1" type="ordered locus">MycrhN_2737</name>
</gene>
<name>G8RH14_MYCRN</name>
<dbReference type="EMBL" id="CP003169">
    <property type="protein sequence ID" value="AEV73318.1"/>
    <property type="molecule type" value="Genomic_DNA"/>
</dbReference>
<sequence>MQSFDQAEYFIAEVYYDGDVTRGWVDRGHDFLRWDDYDDLKGSVELIQKAFDKPLLGVVEGDRLVEGSST</sequence>
<accession>G8RH14</accession>
<dbReference type="Proteomes" id="UP000005442">
    <property type="component" value="Chromosome"/>
</dbReference>
<dbReference type="STRING" id="710685.MycrhN_2737"/>
<proteinExistence type="predicted"/>